<gene>
    <name evidence="1" type="ORF">SAMN05216447_1027</name>
</gene>
<proteinExistence type="predicted"/>
<dbReference type="Gene3D" id="3.40.50.1000">
    <property type="entry name" value="HAD superfamily/HAD-like"/>
    <property type="match status" value="1"/>
</dbReference>
<dbReference type="InterPro" id="IPR036412">
    <property type="entry name" value="HAD-like_sf"/>
</dbReference>
<dbReference type="InterPro" id="IPR023214">
    <property type="entry name" value="HAD_sf"/>
</dbReference>
<protein>
    <submittedName>
        <fullName evidence="1">Uncharacterized protein</fullName>
    </submittedName>
</protein>
<dbReference type="Gene3D" id="3.30.1240.10">
    <property type="match status" value="1"/>
</dbReference>
<reference evidence="1 2" key="1">
    <citation type="submission" date="2016-10" db="EMBL/GenBank/DDBJ databases">
        <authorList>
            <person name="Varghese N."/>
            <person name="Submissions S."/>
        </authorList>
    </citation>
    <scope>NUCLEOTIDE SEQUENCE [LARGE SCALE GENOMIC DNA]</scope>
    <source>
        <strain evidence="1 2">WCP15</strain>
    </source>
</reference>
<dbReference type="Proteomes" id="UP000199135">
    <property type="component" value="Unassembled WGS sequence"/>
</dbReference>
<organism evidence="1 2">
    <name type="scientific">Parafannyhessea umbonata</name>
    <dbReference type="NCBI Taxonomy" id="604330"/>
    <lineage>
        <taxon>Bacteria</taxon>
        <taxon>Bacillati</taxon>
        <taxon>Actinomycetota</taxon>
        <taxon>Coriobacteriia</taxon>
        <taxon>Coriobacteriales</taxon>
        <taxon>Atopobiaceae</taxon>
        <taxon>Parafannyhessea</taxon>
    </lineage>
</organism>
<dbReference type="EMBL" id="FNWT01000002">
    <property type="protein sequence ID" value="SEH41273.1"/>
    <property type="molecule type" value="Genomic_DNA"/>
</dbReference>
<dbReference type="Pfam" id="PF08282">
    <property type="entry name" value="Hydrolase_3"/>
    <property type="match status" value="2"/>
</dbReference>
<keyword evidence="2" id="KW-1185">Reference proteome</keyword>
<sequence>MAPHSQEVTSQARCPDGIGLVLLDLDGTVLRGSSMVSRPVQDALLRCHNAGIALAVSSGRPYRMVPRVIRRLGAMDYYVCTNGSAVSDGSGRRIFSQGMTPELALKIMGLVAHLQPGWNAFVNDRGYAEFRNHSYMLGAISSGDMRSSGVSLMVFLRFVLSGLTGTGFRDVLSIRRVVSRAKRVDKLGCSFSSSGRADEAQRILLESGLAEVARMNARELEITTSGVDKGSGAAWLGRHLGVGKERMVAFGDGANDLPLTSAIGCFVAMGNADKQVKAQADDVCPAVSDDGVAQWLNAWLDEHDL</sequence>
<evidence type="ECO:0000313" key="1">
    <source>
        <dbReference type="EMBL" id="SEH41273.1"/>
    </source>
</evidence>
<accession>A0A1H6HYT6</accession>
<name>A0A1H6HYT6_9ACTN</name>
<dbReference type="PANTHER" id="PTHR10000:SF8">
    <property type="entry name" value="HAD SUPERFAMILY HYDROLASE-LIKE, TYPE 3"/>
    <property type="match status" value="1"/>
</dbReference>
<comment type="caution">
    <text evidence="1">The sequence shown here is derived from an EMBL/GenBank/DDBJ whole genome shotgun (WGS) entry which is preliminary data.</text>
</comment>
<evidence type="ECO:0000313" key="2">
    <source>
        <dbReference type="Proteomes" id="UP000199135"/>
    </source>
</evidence>
<dbReference type="SUPFAM" id="SSF56784">
    <property type="entry name" value="HAD-like"/>
    <property type="match status" value="1"/>
</dbReference>
<dbReference type="PANTHER" id="PTHR10000">
    <property type="entry name" value="PHOSPHOSERINE PHOSPHATASE"/>
    <property type="match status" value="1"/>
</dbReference>